<keyword evidence="2" id="KW-0472">Membrane</keyword>
<reference evidence="3" key="1">
    <citation type="submission" date="2024-06" db="EMBL/GenBank/DDBJ databases">
        <authorList>
            <person name="Dussert Y."/>
            <person name="Peccoud J."/>
            <person name="Pigeault R."/>
        </authorList>
    </citation>
    <scope>NUCLEOTIDE SEQUENCE</scope>
    <source>
        <strain evidence="3">WArc</strain>
    </source>
</reference>
<keyword evidence="1" id="KW-0175">Coiled coil</keyword>
<gene>
    <name evidence="3" type="ORF">ABLO99_00935</name>
</gene>
<feature type="transmembrane region" description="Helical" evidence="2">
    <location>
        <begin position="135"/>
        <end position="161"/>
    </location>
</feature>
<proteinExistence type="predicted"/>
<sequence length="293" mass="33703">MNKVNQKLQDLMGEEIKKLKEEQKMARKEIAELSAKEVNVKQDEEVAKKGAKITETASRIEEIELYKEHVRNLLSGEKVISRTYPKEYYSILKDELTTIIEKKLKAYVEDDEAGVKKTYQSLNSKKERIKTIKRVYTISVITIVFSFAFFFLCPFYCHIIFGGPTVDQYFCYSLLAVPPAIIACAIAGIAFLIKIYCWKGFAREIEDFIEGPKHVDKATNTENEKELEQTEKEQDVEDLIDLSDSGQLLTPSAPPLEEEVKERMYPIFDLQKELDSIEVTSFTLPNTDLTQKK</sequence>
<dbReference type="EMBL" id="CP157942">
    <property type="protein sequence ID" value="XBS67288.1"/>
    <property type="molecule type" value="Genomic_DNA"/>
</dbReference>
<evidence type="ECO:0000256" key="2">
    <source>
        <dbReference type="SAM" id="Phobius"/>
    </source>
</evidence>
<accession>A0AAU7Q2Q2</accession>
<feature type="coiled-coil region" evidence="1">
    <location>
        <begin position="9"/>
        <end position="36"/>
    </location>
</feature>
<name>A0AAU7Q2Q2_9RICK</name>
<evidence type="ECO:0000256" key="1">
    <source>
        <dbReference type="SAM" id="Coils"/>
    </source>
</evidence>
<protein>
    <submittedName>
        <fullName evidence="3">Uncharacterized protein</fullName>
    </submittedName>
</protein>
<dbReference type="AlphaFoldDB" id="A0AAU7Q2Q2"/>
<feature type="transmembrane region" description="Helical" evidence="2">
    <location>
        <begin position="173"/>
        <end position="193"/>
    </location>
</feature>
<organism evidence="3">
    <name type="scientific">Wolbachia endosymbiont of Armadillidium arcangelii</name>
    <dbReference type="NCBI Taxonomy" id="3158571"/>
    <lineage>
        <taxon>Bacteria</taxon>
        <taxon>Pseudomonadati</taxon>
        <taxon>Pseudomonadota</taxon>
        <taxon>Alphaproteobacteria</taxon>
        <taxon>Rickettsiales</taxon>
        <taxon>Anaplasmataceae</taxon>
        <taxon>Wolbachieae</taxon>
        <taxon>Wolbachia</taxon>
    </lineage>
</organism>
<evidence type="ECO:0000313" key="3">
    <source>
        <dbReference type="EMBL" id="XBS67288.1"/>
    </source>
</evidence>
<keyword evidence="2" id="KW-1133">Transmembrane helix</keyword>
<keyword evidence="2" id="KW-0812">Transmembrane</keyword>
<dbReference type="RefSeq" id="WP_349967834.1">
    <property type="nucleotide sequence ID" value="NZ_CP157942.1"/>
</dbReference>